<organism evidence="8 9">
    <name type="scientific">Pusillimonas noertemannii</name>
    <dbReference type="NCBI Taxonomy" id="305977"/>
    <lineage>
        <taxon>Bacteria</taxon>
        <taxon>Pseudomonadati</taxon>
        <taxon>Pseudomonadota</taxon>
        <taxon>Betaproteobacteria</taxon>
        <taxon>Burkholderiales</taxon>
        <taxon>Alcaligenaceae</taxon>
        <taxon>Pusillimonas</taxon>
    </lineage>
</organism>
<feature type="transmembrane region" description="Helical" evidence="6">
    <location>
        <begin position="70"/>
        <end position="90"/>
    </location>
</feature>
<dbReference type="InterPro" id="IPR037185">
    <property type="entry name" value="EmrE-like"/>
</dbReference>
<feature type="transmembrane region" description="Helical" evidence="6">
    <location>
        <begin position="241"/>
        <end position="260"/>
    </location>
</feature>
<evidence type="ECO:0000256" key="5">
    <source>
        <dbReference type="ARBA" id="ARBA00023136"/>
    </source>
</evidence>
<feature type="transmembrane region" description="Helical" evidence="6">
    <location>
        <begin position="40"/>
        <end position="58"/>
    </location>
</feature>
<gene>
    <name evidence="8" type="ORF">C7440_0379</name>
</gene>
<sequence>MSSSRLSTLWWDVFITSIGPILWGTTYIVTTEILPPDRPFTAAVLRIMPAGLILILYTRLVPPRREWGRMLVLAALNLGFFQAMLFVAAYRLPGGLASVVGAIQPLLIMGIVWAADRIRPAQLAVWAAIMGVAGMGALLLSPGSTWDPIGVAAAAAGALGMSFGTYLTRRWSTSLPILAFTGWQLFIAGIMIAPVALLFDPPLRSVTLLQASGYAYLSLGGALLAYFLWFRGVARLSPVAVSSLNLLSPVTAVVLGWALLDQSIKGLAMVGMVAVLASILLVQWASSRRLP</sequence>
<evidence type="ECO:0000256" key="3">
    <source>
        <dbReference type="ARBA" id="ARBA00022692"/>
    </source>
</evidence>
<dbReference type="EMBL" id="QEKO01000001">
    <property type="protein sequence ID" value="PVY67993.1"/>
    <property type="molecule type" value="Genomic_DNA"/>
</dbReference>
<keyword evidence="9" id="KW-1185">Reference proteome</keyword>
<evidence type="ECO:0000259" key="7">
    <source>
        <dbReference type="Pfam" id="PF00892"/>
    </source>
</evidence>
<dbReference type="AlphaFoldDB" id="A0A2U1CQ33"/>
<dbReference type="Pfam" id="PF00892">
    <property type="entry name" value="EamA"/>
    <property type="match status" value="2"/>
</dbReference>
<dbReference type="STRING" id="1231391.GCA_000308195_01784"/>
<feature type="transmembrane region" description="Helical" evidence="6">
    <location>
        <begin position="175"/>
        <end position="199"/>
    </location>
</feature>
<dbReference type="OrthoDB" id="5430053at2"/>
<dbReference type="InterPro" id="IPR050638">
    <property type="entry name" value="AA-Vitamin_Transporters"/>
</dbReference>
<feature type="transmembrane region" description="Helical" evidence="6">
    <location>
        <begin position="149"/>
        <end position="168"/>
    </location>
</feature>
<dbReference type="GO" id="GO:0016020">
    <property type="term" value="C:membrane"/>
    <property type="evidence" value="ECO:0007669"/>
    <property type="project" value="UniProtKB-SubCell"/>
</dbReference>
<proteinExistence type="inferred from homology"/>
<feature type="transmembrane region" description="Helical" evidence="6">
    <location>
        <begin position="96"/>
        <end position="116"/>
    </location>
</feature>
<dbReference type="RefSeq" id="WP_017524142.1">
    <property type="nucleotide sequence ID" value="NZ_JACCEX010000001.1"/>
</dbReference>
<protein>
    <submittedName>
        <fullName evidence="8">Putative blue pigment (Indigoidine) exporter</fullName>
    </submittedName>
</protein>
<evidence type="ECO:0000256" key="4">
    <source>
        <dbReference type="ARBA" id="ARBA00022989"/>
    </source>
</evidence>
<dbReference type="SUPFAM" id="SSF103481">
    <property type="entry name" value="Multidrug resistance efflux transporter EmrE"/>
    <property type="match status" value="2"/>
</dbReference>
<evidence type="ECO:0000256" key="6">
    <source>
        <dbReference type="SAM" id="Phobius"/>
    </source>
</evidence>
<keyword evidence="4 6" id="KW-1133">Transmembrane helix</keyword>
<dbReference type="InterPro" id="IPR000620">
    <property type="entry name" value="EamA_dom"/>
</dbReference>
<comment type="caution">
    <text evidence="8">The sequence shown here is derived from an EMBL/GenBank/DDBJ whole genome shotgun (WGS) entry which is preliminary data.</text>
</comment>
<dbReference type="PANTHER" id="PTHR32322">
    <property type="entry name" value="INNER MEMBRANE TRANSPORTER"/>
    <property type="match status" value="1"/>
</dbReference>
<comment type="subcellular location">
    <subcellularLocation>
        <location evidence="1">Membrane</location>
        <topology evidence="1">Multi-pass membrane protein</topology>
    </subcellularLocation>
</comment>
<feature type="transmembrane region" description="Helical" evidence="6">
    <location>
        <begin position="9"/>
        <end position="28"/>
    </location>
</feature>
<reference evidence="8 9" key="1">
    <citation type="submission" date="2018-04" db="EMBL/GenBank/DDBJ databases">
        <title>Genomic Encyclopedia of Type Strains, Phase IV (KMG-IV): sequencing the most valuable type-strain genomes for metagenomic binning, comparative biology and taxonomic classification.</title>
        <authorList>
            <person name="Goeker M."/>
        </authorList>
    </citation>
    <scope>NUCLEOTIDE SEQUENCE [LARGE SCALE GENOMIC DNA]</scope>
    <source>
        <strain evidence="8 9">DSM 10065</strain>
    </source>
</reference>
<feature type="transmembrane region" description="Helical" evidence="6">
    <location>
        <begin position="211"/>
        <end position="229"/>
    </location>
</feature>
<feature type="domain" description="EamA" evidence="7">
    <location>
        <begin position="149"/>
        <end position="282"/>
    </location>
</feature>
<dbReference type="PANTHER" id="PTHR32322:SF2">
    <property type="entry name" value="EAMA DOMAIN-CONTAINING PROTEIN"/>
    <property type="match status" value="1"/>
</dbReference>
<accession>A0A2U1CQ33</accession>
<evidence type="ECO:0000313" key="8">
    <source>
        <dbReference type="EMBL" id="PVY67993.1"/>
    </source>
</evidence>
<feature type="transmembrane region" description="Helical" evidence="6">
    <location>
        <begin position="123"/>
        <end position="143"/>
    </location>
</feature>
<keyword evidence="5 6" id="KW-0472">Membrane</keyword>
<evidence type="ECO:0000256" key="1">
    <source>
        <dbReference type="ARBA" id="ARBA00004141"/>
    </source>
</evidence>
<keyword evidence="3 6" id="KW-0812">Transmembrane</keyword>
<feature type="transmembrane region" description="Helical" evidence="6">
    <location>
        <begin position="266"/>
        <end position="285"/>
    </location>
</feature>
<evidence type="ECO:0000313" key="9">
    <source>
        <dbReference type="Proteomes" id="UP000246145"/>
    </source>
</evidence>
<comment type="similarity">
    <text evidence="2">Belongs to the EamA transporter family.</text>
</comment>
<evidence type="ECO:0000256" key="2">
    <source>
        <dbReference type="ARBA" id="ARBA00007362"/>
    </source>
</evidence>
<feature type="domain" description="EamA" evidence="7">
    <location>
        <begin position="14"/>
        <end position="135"/>
    </location>
</feature>
<dbReference type="Proteomes" id="UP000246145">
    <property type="component" value="Unassembled WGS sequence"/>
</dbReference>
<name>A0A2U1CQ33_9BURK</name>